<name>A0A9W8M1M0_9FUNG</name>
<reference evidence="1" key="1">
    <citation type="submission" date="2022-07" db="EMBL/GenBank/DDBJ databases">
        <title>Phylogenomic reconstructions and comparative analyses of Kickxellomycotina fungi.</title>
        <authorList>
            <person name="Reynolds N.K."/>
            <person name="Stajich J.E."/>
            <person name="Barry K."/>
            <person name="Grigoriev I.V."/>
            <person name="Crous P."/>
            <person name="Smith M.E."/>
        </authorList>
    </citation>
    <scope>NUCLEOTIDE SEQUENCE</scope>
    <source>
        <strain evidence="1">NRRL 1566</strain>
    </source>
</reference>
<gene>
    <name evidence="1" type="ORF">IWW36_001370</name>
</gene>
<dbReference type="EMBL" id="JANBUW010000017">
    <property type="protein sequence ID" value="KAJ2851119.1"/>
    <property type="molecule type" value="Genomic_DNA"/>
</dbReference>
<dbReference type="OrthoDB" id="6125419at2759"/>
<comment type="caution">
    <text evidence="1">The sequence shown here is derived from an EMBL/GenBank/DDBJ whole genome shotgun (WGS) entry which is preliminary data.</text>
</comment>
<organism evidence="1 2">
    <name type="scientific">Coemansia brasiliensis</name>
    <dbReference type="NCBI Taxonomy" id="2650707"/>
    <lineage>
        <taxon>Eukaryota</taxon>
        <taxon>Fungi</taxon>
        <taxon>Fungi incertae sedis</taxon>
        <taxon>Zoopagomycota</taxon>
        <taxon>Kickxellomycotina</taxon>
        <taxon>Kickxellomycetes</taxon>
        <taxon>Kickxellales</taxon>
        <taxon>Kickxellaceae</taxon>
        <taxon>Coemansia</taxon>
    </lineage>
</organism>
<accession>A0A9W8M1M0</accession>
<proteinExistence type="predicted"/>
<sequence>MDISALLQVSHRSVHWAQLAKLRESSIKTNSYGEWKKLLTLQICTKLPHIFSKALDFSLKATLTGHIEIREFTIGLGQIIAPINGQRQVDENIEMQVVGALVSLVVNGANNVARNSREHILKPILERSPSLWTAILECIGGRLSDEFAHSWDSLQTVLQMGIVDPTVPAWAQRVAVNCVFDVANELIYKNCLNEAIEVLIWTTDLAAHMVQPVNGNQEGYIAVDTCGRISSQHLLALCTRMVERLTASTPMHPQLGSVVNQLQLLAASLLFVDIEQADIKYVQSQWWTSNKAEAAQLLVRLLNVAQKLNVVEKVHAVVWMVIAHRLNNASSAEEQQTLLCGIQSILNQEQLSEDIAILMHMPLLATVADGFTSAISSKAQSIISQLKGSEASTNSEIALSLDKLNADMGALPLAVDLLQRYIRACAAATMGDAKQVLEEVRGHILLIAPLLFAWHYDVAVPTSAIAVLLAQLQRHPRHALHILVLFANALQRKDTPATLRHMLLLRGVPGVITTGDAFVTARAVKLVGNIWSRAQREGSGRVAALAVRAWSYIAQRNSRVWREMHSIVVQMAEAHKAHKEQDAAYIWAVLTIVNDMMRMDAQRFADDILPLAHSLLRFGTMDGVCAALLVETVRLAVEAEVVDVRSAWAIVEQPHQPWWDAEPATSEIAHMAACVGKFGELTATYATFRQRVLAEVVAMRAFEGDKLKHHGFANAMAAFPVEEVQPLLHGQLSVLTHELTCSNGAPLLASLMDDEVRMMRRTALRGSRVARATEAAAPASWAHANATRCRWLRNVFEFPLQRTREQQKNGARSTSSLTALVDTRSEQPLEALIGSSVLSDHWTLRCVAVNAWHIRFSSSNTAQQVDYQAVLHTLHGELSKNPDPAYIADILFAIAGLTRSAAQSADAAELSLRAKIILEKEGLALSSDGLWDMSPAVVGAALECAAHIACANVHDTEMLGVTTQLLMEAVSDRSLLSIEAAIGAARALARVFSVLAAQQRRTISDSIEAEADDVRRCVERLDVLHSKRANAGGAAMAMTLALMHRHWIMRAIDPAHVDTNSDPHAAAAIRSVTNTLSEAMKLLQAGGEPDQWHPSLFYLCFVWPPRPITSRLVELHPTLFTVTPDRVWRLCMREIISSKPGVAEIAVATLAHHQLLTAGQRGHHERIMQEYAEWVRGNTLGDWAADQVQVVRAGKVAALGVLMGVPLHGVPETTISNRHLPIAQRLHAPMLLSVGPVQYGSTAWLRIGEPMLHEALGSLLACAGLSDEDQTEEVLLEVGDVRAARIAGFITAVLDAQVAQAEHMLSDNVPENASELQDVDDENCIAAADAEQGEEPQSLAHLPAQTSWCRAVWESISELADLVLAPQVPDAVESQLTCLLTALKLAERPFPSVCMRPVLRRIVDACLTTSSRELNRPMPLLMLVIDVAYKLSPVMYSMAQFLDDVLLLIVQKVRAISSIDGPAWHVDTINEGSLLSIALQCMGERGLGRMLGLCGLVPCIGSLDSGHGCTQSIAPDAKFVYSDLVRLIGTSALFSKHELESAAAVSRKIPRKQNEAESDGERMFRLMSKVVVAAPKVVALCTQLLEVLFAQPKIRHSALLAVRLQLLATLYAHITNVDSVDQNEHARELARSKISDLVSSCVISWSLSLPDQVERRWLLWGAAGVAGSGANEAWGRELLSRDMQDLGDGKLCELLELQSAVLQHWMMTATRPMSPRSCAGDWLKKVFKEWARRTASAGVGKTACECLQQVACTMHSLNAITNERQMREWIVHSLDLVILAASMIRDNKPAMHQILCAALVSWLLPLLTGYSAASSQGQLQLVVGNELVEHIEEEAAESSHKMRPYSALLRSRVIGLLDLISDKDAGWLQHILAHLAILGRLPATEIWRVIY</sequence>
<keyword evidence="2" id="KW-1185">Reference proteome</keyword>
<evidence type="ECO:0000313" key="2">
    <source>
        <dbReference type="Proteomes" id="UP001139887"/>
    </source>
</evidence>
<evidence type="ECO:0000313" key="1">
    <source>
        <dbReference type="EMBL" id="KAJ2851119.1"/>
    </source>
</evidence>
<protein>
    <submittedName>
        <fullName evidence="1">Uncharacterized protein</fullName>
    </submittedName>
</protein>
<dbReference type="Proteomes" id="UP001139887">
    <property type="component" value="Unassembled WGS sequence"/>
</dbReference>